<dbReference type="Pfam" id="PF10646">
    <property type="entry name" value="Germane"/>
    <property type="match status" value="1"/>
</dbReference>
<dbReference type="EMBL" id="FNFK01000062">
    <property type="protein sequence ID" value="SDK76680.1"/>
    <property type="molecule type" value="Genomic_DNA"/>
</dbReference>
<dbReference type="AlphaFoldDB" id="A0A1G9EKJ5"/>
<sequence>MLKNTWLKYTYLTLSAGLVLAGCNIDDDSEDIDEPDEEVIAPEQDDEVLDEDENNSDDDYTVSQDLEVWFPKLEDTWLEYEGEGIEYASFTRYPQFAHDDTLQMIESTSGTDVVTVYEYTEDEIREIFVRPETYFRDDMIDTGLSSAQDDHEIILQLPIEAGHSWESPTGSVTEITDVEVEIDLPFGTFDAIELTREREGNTTVYYYADGIGLVERISNPGDDKMEIRSTLTELAENQPEEHSVTVFTLDDQATELQAVNTPIELYTNEPIRVALTEVLRGQAEGYDSLALIAESTEIIYMYLGDDGIAYADFSVELINDMNAGSGIESLIVQALVNTIGGYYNVEEVSLTVDDEPYSSGHLHREEGETWPVDHSLVSW</sequence>
<keyword evidence="3" id="KW-1185">Reference proteome</keyword>
<dbReference type="OrthoDB" id="1683231at2"/>
<gene>
    <name evidence="2" type="ORF">SAMN04488098_10626</name>
</gene>
<dbReference type="Proteomes" id="UP000199433">
    <property type="component" value="Unassembled WGS sequence"/>
</dbReference>
<proteinExistence type="predicted"/>
<dbReference type="RefSeq" id="WP_091268571.1">
    <property type="nucleotide sequence ID" value="NZ_FNFK01000062.1"/>
</dbReference>
<dbReference type="PROSITE" id="PS51257">
    <property type="entry name" value="PROKAR_LIPOPROTEIN"/>
    <property type="match status" value="1"/>
</dbReference>
<dbReference type="STRING" id="426701.SAMN04488098_10626"/>
<dbReference type="SMART" id="SM00909">
    <property type="entry name" value="Germane"/>
    <property type="match status" value="1"/>
</dbReference>
<feature type="domain" description="GerMN" evidence="1">
    <location>
        <begin position="271"/>
        <end position="361"/>
    </location>
</feature>
<accession>A0A1G9EKJ5</accession>
<reference evidence="3" key="1">
    <citation type="submission" date="2016-10" db="EMBL/GenBank/DDBJ databases">
        <authorList>
            <person name="Varghese N."/>
            <person name="Submissions S."/>
        </authorList>
    </citation>
    <scope>NUCLEOTIDE SEQUENCE [LARGE SCALE GENOMIC DNA]</scope>
    <source>
        <strain evidence="3">DSM 19181</strain>
    </source>
</reference>
<evidence type="ECO:0000313" key="2">
    <source>
        <dbReference type="EMBL" id="SDK76680.1"/>
    </source>
</evidence>
<organism evidence="2 3">
    <name type="scientific">Alkalibacterium thalassium</name>
    <dbReference type="NCBI Taxonomy" id="426701"/>
    <lineage>
        <taxon>Bacteria</taxon>
        <taxon>Bacillati</taxon>
        <taxon>Bacillota</taxon>
        <taxon>Bacilli</taxon>
        <taxon>Lactobacillales</taxon>
        <taxon>Carnobacteriaceae</taxon>
        <taxon>Alkalibacterium</taxon>
    </lineage>
</organism>
<name>A0A1G9EKJ5_9LACT</name>
<dbReference type="InterPro" id="IPR019606">
    <property type="entry name" value="GerMN"/>
</dbReference>
<evidence type="ECO:0000313" key="3">
    <source>
        <dbReference type="Proteomes" id="UP000199433"/>
    </source>
</evidence>
<protein>
    <submittedName>
        <fullName evidence="2">Sporulation and spore germination</fullName>
    </submittedName>
</protein>
<evidence type="ECO:0000259" key="1">
    <source>
        <dbReference type="SMART" id="SM00909"/>
    </source>
</evidence>